<evidence type="ECO:0000256" key="1">
    <source>
        <dbReference type="ARBA" id="ARBA00023002"/>
    </source>
</evidence>
<comment type="similarity">
    <text evidence="3">Belongs to the D-isomer specific 2-hydroxyacid dehydrogenase family.</text>
</comment>
<evidence type="ECO:0000313" key="7">
    <source>
        <dbReference type="Proteomes" id="UP001203207"/>
    </source>
</evidence>
<dbReference type="InterPro" id="IPR006139">
    <property type="entry name" value="D-isomer_2_OHA_DH_cat_dom"/>
</dbReference>
<dbReference type="InterPro" id="IPR029753">
    <property type="entry name" value="D-isomer_DH_CS"/>
</dbReference>
<dbReference type="Gene3D" id="3.40.50.720">
    <property type="entry name" value="NAD(P)-binding Rossmann-like Domain"/>
    <property type="match status" value="2"/>
</dbReference>
<dbReference type="CDD" id="cd05300">
    <property type="entry name" value="2-Hacid_dh_1"/>
    <property type="match status" value="1"/>
</dbReference>
<keyword evidence="7" id="KW-1185">Reference proteome</keyword>
<dbReference type="SUPFAM" id="SSF51735">
    <property type="entry name" value="NAD(P)-binding Rossmann-fold domains"/>
    <property type="match status" value="1"/>
</dbReference>
<dbReference type="Pfam" id="PF00389">
    <property type="entry name" value="2-Hacid_dh"/>
    <property type="match status" value="1"/>
</dbReference>
<evidence type="ECO:0000313" key="6">
    <source>
        <dbReference type="EMBL" id="MCL9816765.1"/>
    </source>
</evidence>
<dbReference type="AlphaFoldDB" id="A0AAE3FX18"/>
<proteinExistence type="inferred from homology"/>
<evidence type="ECO:0000256" key="3">
    <source>
        <dbReference type="RuleBase" id="RU003719"/>
    </source>
</evidence>
<sequence>MELDRIAIHDSVDIVFPPQQLVDALSDLPVTVEAVTDGASFDRTDGVVAFGPGENFLDAGWVHCIRAGYDEFDVDDYEAAGVSLTNSTGIHGTTVGETVLGYLLAFARRLHRYRDRQNESAWVREPQSVPFTLAEKRICVIGLGTLGQGVVSRANGLGMEVVGVRRSGRETPGVETVYTPDELHAAVSDARFVVLTTPLTDETAGMIDASVLKTMREDAYLINVARGPVVVENALIDALSSGSIAGAGLDVFETEPLPESSPLWDFENVILTPHVAAMTNAYHEDIAALVRENVTRISNGDELYNHVI</sequence>
<accession>A0AAE3FX18</accession>
<comment type="caution">
    <text evidence="6">The sequence shown here is derived from an EMBL/GenBank/DDBJ whole genome shotgun (WGS) entry which is preliminary data.</text>
</comment>
<feature type="domain" description="D-isomer specific 2-hydroxyacid dehydrogenase NAD-binding" evidence="5">
    <location>
        <begin position="101"/>
        <end position="276"/>
    </location>
</feature>
<protein>
    <submittedName>
        <fullName evidence="6">D-2-hydroxyacid dehydrogenase</fullName>
    </submittedName>
</protein>
<feature type="domain" description="D-isomer specific 2-hydroxyacid dehydrogenase catalytic" evidence="4">
    <location>
        <begin position="61"/>
        <end position="307"/>
    </location>
</feature>
<keyword evidence="2" id="KW-0520">NAD</keyword>
<dbReference type="GO" id="GO:0051287">
    <property type="term" value="F:NAD binding"/>
    <property type="evidence" value="ECO:0007669"/>
    <property type="project" value="InterPro"/>
</dbReference>
<dbReference type="GO" id="GO:0016616">
    <property type="term" value="F:oxidoreductase activity, acting on the CH-OH group of donors, NAD or NADP as acceptor"/>
    <property type="evidence" value="ECO:0007669"/>
    <property type="project" value="InterPro"/>
</dbReference>
<dbReference type="PANTHER" id="PTHR43333:SF1">
    <property type="entry name" value="D-ISOMER SPECIFIC 2-HYDROXYACID DEHYDROGENASE NAD-BINDING DOMAIN-CONTAINING PROTEIN"/>
    <property type="match status" value="1"/>
</dbReference>
<dbReference type="InterPro" id="IPR036291">
    <property type="entry name" value="NAD(P)-bd_dom_sf"/>
</dbReference>
<dbReference type="Proteomes" id="UP001203207">
    <property type="component" value="Unassembled WGS sequence"/>
</dbReference>
<dbReference type="RefSeq" id="WP_174652232.1">
    <property type="nucleotide sequence ID" value="NZ_JAKRVX010000002.1"/>
</dbReference>
<dbReference type="NCBIfam" id="NF041369">
    <property type="entry name" value="Dhydh_Halo"/>
    <property type="match status" value="1"/>
</dbReference>
<name>A0AAE3FX18_9EURY</name>
<evidence type="ECO:0000256" key="2">
    <source>
        <dbReference type="ARBA" id="ARBA00023027"/>
    </source>
</evidence>
<dbReference type="EMBL" id="JAKRVX010000002">
    <property type="protein sequence ID" value="MCL9816765.1"/>
    <property type="molecule type" value="Genomic_DNA"/>
</dbReference>
<dbReference type="Pfam" id="PF02826">
    <property type="entry name" value="2-Hacid_dh_C"/>
    <property type="match status" value="1"/>
</dbReference>
<organism evidence="6 7">
    <name type="scientific">Natronocalculus amylovorans</name>
    <dbReference type="NCBI Taxonomy" id="2917812"/>
    <lineage>
        <taxon>Archaea</taxon>
        <taxon>Methanobacteriati</taxon>
        <taxon>Methanobacteriota</taxon>
        <taxon>Stenosarchaea group</taxon>
        <taxon>Halobacteria</taxon>
        <taxon>Halobacteriales</taxon>
        <taxon>Haloferacaceae</taxon>
        <taxon>Natronocalculus</taxon>
    </lineage>
</organism>
<dbReference type="PROSITE" id="PS00671">
    <property type="entry name" value="D_2_HYDROXYACID_DH_3"/>
    <property type="match status" value="1"/>
</dbReference>
<dbReference type="FunFam" id="3.40.50.720:FF:000363">
    <property type="entry name" value="D-isomer specific 2-hydroxyacid dehydrogenase"/>
    <property type="match status" value="1"/>
</dbReference>
<keyword evidence="1 3" id="KW-0560">Oxidoreductase</keyword>
<dbReference type="InterPro" id="IPR006140">
    <property type="entry name" value="D-isomer_DH_NAD-bd"/>
</dbReference>
<dbReference type="InterPro" id="IPR054891">
    <property type="entry name" value="Dhydh_Halo"/>
</dbReference>
<reference evidence="6" key="1">
    <citation type="journal article" date="2022" name="Syst. Appl. Microbiol.">
        <title>Natronocalculus amylovorans gen. nov., sp. nov., and Natranaeroarchaeum aerophilus sp. nov., dominant culturable amylolytic natronoarchaea from hypersaline soda lakes in southwestern Siberia.</title>
        <authorList>
            <person name="Sorokin D.Y."/>
            <person name="Elcheninov A.G."/>
            <person name="Khizhniak T.V."/>
            <person name="Koenen M."/>
            <person name="Bale N.J."/>
            <person name="Damste J.S.S."/>
            <person name="Kublanov I.V."/>
        </authorList>
    </citation>
    <scope>NUCLEOTIDE SEQUENCE</scope>
    <source>
        <strain evidence="6">AArc-St2</strain>
    </source>
</reference>
<reference evidence="6" key="2">
    <citation type="submission" date="2022-02" db="EMBL/GenBank/DDBJ databases">
        <authorList>
            <person name="Elcheninov A.G."/>
            <person name="Sorokin D.Y."/>
            <person name="Kublanov I.V."/>
        </authorList>
    </citation>
    <scope>NUCLEOTIDE SEQUENCE</scope>
    <source>
        <strain evidence="6">AArc-St2</strain>
    </source>
</reference>
<dbReference type="PANTHER" id="PTHR43333">
    <property type="entry name" value="2-HACID_DH_C DOMAIN-CONTAINING PROTEIN"/>
    <property type="match status" value="1"/>
</dbReference>
<evidence type="ECO:0000259" key="5">
    <source>
        <dbReference type="Pfam" id="PF02826"/>
    </source>
</evidence>
<gene>
    <name evidence="6" type="ORF">AArcSt2_07390</name>
</gene>
<evidence type="ECO:0000259" key="4">
    <source>
        <dbReference type="Pfam" id="PF00389"/>
    </source>
</evidence>